<dbReference type="Gene3D" id="2.40.160.60">
    <property type="entry name" value="Outer membrane protein transport protein (OMPP1/FadL/TodX)"/>
    <property type="match status" value="1"/>
</dbReference>
<dbReference type="AlphaFoldDB" id="X1MM50"/>
<organism evidence="1">
    <name type="scientific">marine sediment metagenome</name>
    <dbReference type="NCBI Taxonomy" id="412755"/>
    <lineage>
        <taxon>unclassified sequences</taxon>
        <taxon>metagenomes</taxon>
        <taxon>ecological metagenomes</taxon>
    </lineage>
</organism>
<feature type="non-terminal residue" evidence="1">
    <location>
        <position position="149"/>
    </location>
</feature>
<accession>X1MM50</accession>
<comment type="caution">
    <text evidence="1">The sequence shown here is derived from an EMBL/GenBank/DDBJ whole genome shotgun (WGS) entry which is preliminary data.</text>
</comment>
<name>X1MM50_9ZZZZ</name>
<reference evidence="1" key="1">
    <citation type="journal article" date="2014" name="Front. Microbiol.">
        <title>High frequency of phylogenetically diverse reductive dehalogenase-homologous genes in deep subseafloor sedimentary metagenomes.</title>
        <authorList>
            <person name="Kawai M."/>
            <person name="Futagami T."/>
            <person name="Toyoda A."/>
            <person name="Takaki Y."/>
            <person name="Nishi S."/>
            <person name="Hori S."/>
            <person name="Arai W."/>
            <person name="Tsubouchi T."/>
            <person name="Morono Y."/>
            <person name="Uchiyama I."/>
            <person name="Ito T."/>
            <person name="Fujiyama A."/>
            <person name="Inagaki F."/>
            <person name="Takami H."/>
        </authorList>
    </citation>
    <scope>NUCLEOTIDE SEQUENCE</scope>
    <source>
        <strain evidence="1">Expedition CK06-06</strain>
    </source>
</reference>
<dbReference type="EMBL" id="BARV01010745">
    <property type="protein sequence ID" value="GAI15775.1"/>
    <property type="molecule type" value="Genomic_DNA"/>
</dbReference>
<evidence type="ECO:0000313" key="1">
    <source>
        <dbReference type="EMBL" id="GAI15775.1"/>
    </source>
</evidence>
<dbReference type="SUPFAM" id="SSF56935">
    <property type="entry name" value="Porins"/>
    <property type="match status" value="1"/>
</dbReference>
<evidence type="ECO:0008006" key="2">
    <source>
        <dbReference type="Google" id="ProtNLM"/>
    </source>
</evidence>
<gene>
    <name evidence="1" type="ORF">S06H3_20684</name>
</gene>
<sequence>MRKFIAIILVVIFPYCLCYGKGAGSTAAQFLCIQPGARPSGMGEVHVSVIGDGNSLYWNPAGLGYLDNAEICFTHMVYFQELNYNFISYCKPFSDLGTFSIGGITLYSGDIPKTSEDTLGNYVDTGETFTTLETAVIFGWGKKINSKLS</sequence>
<proteinExistence type="predicted"/>
<protein>
    <recommendedName>
        <fullName evidence="2">PorV/PorQ family protein</fullName>
    </recommendedName>
</protein>